<feature type="compositionally biased region" description="Basic and acidic residues" evidence="1">
    <location>
        <begin position="279"/>
        <end position="289"/>
    </location>
</feature>
<keyword evidence="3" id="KW-1185">Reference proteome</keyword>
<feature type="region of interest" description="Disordered" evidence="1">
    <location>
        <begin position="253"/>
        <end position="289"/>
    </location>
</feature>
<sequence>MEISFCGKTLSLSTFLHPAHNFSTISVPFWIEIFLSLPPLYYPCFSPNFWIITVLTDGSGCLSLTRDGQRSNENLTAPQVETTATSSSLATGPVHLLGQVVPTGNLTDVEGGATVNEKSTAKKKKKKDFRKDKEKETTQPLNTTVSSPRSKDHANLRLEAVLDGLIDDLNVLPTQRLSSDSLFSTLSSFSRICSSIASTDSSVMESHSHCANRHALQCQETLLLSSATRTVKATALILTGILELHMNGNEDEHHIGKSIGSQLNFPSSGTTSSIPATSDRSKRDFRSEARGTRFTRFSRSISTLRAFNTLLCHLLSVCAPILSLSCRSKSLSSDMVSKKASSKLHSIYASSHSPNPDLSANSSQAYLLSEDQPTFRHKPDAGHPKSQTHNSLLDFDNHLESEKFVDALTLNIFSPIIHSVYPLSEQHLRGVFSTVATSKPTRKPGPARPNEADNDQARAAFQQFKDIRTDILAFFRDILENLVSSSPDRLSFPLPASNWESTLTDLTDYLCLLTTREIIKIYDPSSSTAPPASTSVHGQDIRSKVPPRNPTKNLFDRSNTSKTFSTSHSKDPPGQSLNNSNRIEPTAYSGRLPTQKTVGTRVKVNRVEKPAVLIPENIKIRDAERSNPQHMEMCTDDRHIKHIINNDDPVDSHQRLRSYPHVYSLQSRQLHSDPLALSVMGSNNLTASRDVDIESSFPRNDYRRTDSVCMEGGHDKPCVLPAPQKHGPHRIVQGLDAARQEHSGENSAQGPAPSMSHSMLNIAEARDTNPASSIGMSGLGTSAVHCQGGVPDGGEKIQVQAASHARAKGNNSNESNTNQNQRNNFSVDHGDKNRTPGRQRGEDGHSDTRSTRIQRLARKEAVWYLCAMLHVLIEVAESRVWKEKEKTSSSREFLQVLNQVGTETRKDRGGYGDEGGYGSLRNEVEDGILRSCGSSRGRDIDGYDGCSTREFDGYGAGYGYDRHLDGYQDVFGKDGIDAEDARASRPSFEKNVHRKSGFAHSDYQSVRARSRGFEDVRDKEDSGSRNRVPDDSQDATASSTRVWDRGEGGGPGGQCLLNCNIILQANGYFFYEKAVVRSAQSFPRVIVSSSFLRFDSRLVQLSYVYRHFLSPVLLRFSVFDSRALKCGRLLLLMSQSRFQPPRCTW</sequence>
<organism evidence="2 3">
    <name type="scientific">Dendrothele bispora (strain CBS 962.96)</name>
    <dbReference type="NCBI Taxonomy" id="1314807"/>
    <lineage>
        <taxon>Eukaryota</taxon>
        <taxon>Fungi</taxon>
        <taxon>Dikarya</taxon>
        <taxon>Basidiomycota</taxon>
        <taxon>Agaricomycotina</taxon>
        <taxon>Agaricomycetes</taxon>
        <taxon>Agaricomycetidae</taxon>
        <taxon>Agaricales</taxon>
        <taxon>Agaricales incertae sedis</taxon>
        <taxon>Dendrothele</taxon>
    </lineage>
</organism>
<dbReference type="Proteomes" id="UP000297245">
    <property type="component" value="Unassembled WGS sequence"/>
</dbReference>
<feature type="region of interest" description="Disordered" evidence="1">
    <location>
        <begin position="524"/>
        <end position="592"/>
    </location>
</feature>
<feature type="region of interest" description="Disordered" evidence="1">
    <location>
        <begin position="800"/>
        <end position="852"/>
    </location>
</feature>
<reference evidence="2 3" key="1">
    <citation type="journal article" date="2019" name="Nat. Ecol. Evol.">
        <title>Megaphylogeny resolves global patterns of mushroom evolution.</title>
        <authorList>
            <person name="Varga T."/>
            <person name="Krizsan K."/>
            <person name="Foldi C."/>
            <person name="Dima B."/>
            <person name="Sanchez-Garcia M."/>
            <person name="Sanchez-Ramirez S."/>
            <person name="Szollosi G.J."/>
            <person name="Szarkandi J.G."/>
            <person name="Papp V."/>
            <person name="Albert L."/>
            <person name="Andreopoulos W."/>
            <person name="Angelini C."/>
            <person name="Antonin V."/>
            <person name="Barry K.W."/>
            <person name="Bougher N.L."/>
            <person name="Buchanan P."/>
            <person name="Buyck B."/>
            <person name="Bense V."/>
            <person name="Catcheside P."/>
            <person name="Chovatia M."/>
            <person name="Cooper J."/>
            <person name="Damon W."/>
            <person name="Desjardin D."/>
            <person name="Finy P."/>
            <person name="Geml J."/>
            <person name="Haridas S."/>
            <person name="Hughes K."/>
            <person name="Justo A."/>
            <person name="Karasinski D."/>
            <person name="Kautmanova I."/>
            <person name="Kiss B."/>
            <person name="Kocsube S."/>
            <person name="Kotiranta H."/>
            <person name="LaButti K.M."/>
            <person name="Lechner B.E."/>
            <person name="Liimatainen K."/>
            <person name="Lipzen A."/>
            <person name="Lukacs Z."/>
            <person name="Mihaltcheva S."/>
            <person name="Morgado L.N."/>
            <person name="Niskanen T."/>
            <person name="Noordeloos M.E."/>
            <person name="Ohm R.A."/>
            <person name="Ortiz-Santana B."/>
            <person name="Ovrebo C."/>
            <person name="Racz N."/>
            <person name="Riley R."/>
            <person name="Savchenko A."/>
            <person name="Shiryaev A."/>
            <person name="Soop K."/>
            <person name="Spirin V."/>
            <person name="Szebenyi C."/>
            <person name="Tomsovsky M."/>
            <person name="Tulloss R.E."/>
            <person name="Uehling J."/>
            <person name="Grigoriev I.V."/>
            <person name="Vagvolgyi C."/>
            <person name="Papp T."/>
            <person name="Martin F.M."/>
            <person name="Miettinen O."/>
            <person name="Hibbett D.S."/>
            <person name="Nagy L.G."/>
        </authorList>
    </citation>
    <scope>NUCLEOTIDE SEQUENCE [LARGE SCALE GENOMIC DNA]</scope>
    <source>
        <strain evidence="2 3">CBS 962.96</strain>
    </source>
</reference>
<evidence type="ECO:0000313" key="2">
    <source>
        <dbReference type="EMBL" id="THU88198.1"/>
    </source>
</evidence>
<feature type="compositionally biased region" description="Basic and acidic residues" evidence="1">
    <location>
        <begin position="1011"/>
        <end position="1030"/>
    </location>
</feature>
<feature type="compositionally biased region" description="Polar residues" evidence="1">
    <location>
        <begin position="550"/>
        <end position="567"/>
    </location>
</feature>
<evidence type="ECO:0000313" key="3">
    <source>
        <dbReference type="Proteomes" id="UP000297245"/>
    </source>
</evidence>
<dbReference type="EMBL" id="ML179418">
    <property type="protein sequence ID" value="THU88198.1"/>
    <property type="molecule type" value="Genomic_DNA"/>
</dbReference>
<feature type="compositionally biased region" description="Polar residues" evidence="1">
    <location>
        <begin position="259"/>
        <end position="278"/>
    </location>
</feature>
<proteinExistence type="predicted"/>
<dbReference type="AlphaFoldDB" id="A0A4S8LHZ1"/>
<accession>A0A4S8LHZ1</accession>
<gene>
    <name evidence="2" type="ORF">K435DRAFT_317345</name>
</gene>
<feature type="compositionally biased region" description="Low complexity" evidence="1">
    <location>
        <begin position="524"/>
        <end position="535"/>
    </location>
</feature>
<dbReference type="OrthoDB" id="2684605at2759"/>
<name>A0A4S8LHZ1_DENBC</name>
<feature type="region of interest" description="Disordered" evidence="1">
    <location>
        <begin position="107"/>
        <end position="152"/>
    </location>
</feature>
<evidence type="ECO:0000256" key="1">
    <source>
        <dbReference type="SAM" id="MobiDB-lite"/>
    </source>
</evidence>
<feature type="compositionally biased region" description="Basic and acidic residues" evidence="1">
    <location>
        <begin position="828"/>
        <end position="850"/>
    </location>
</feature>
<protein>
    <submittedName>
        <fullName evidence="2">Uncharacterized protein</fullName>
    </submittedName>
</protein>
<feature type="compositionally biased region" description="Polar residues" evidence="1">
    <location>
        <begin position="139"/>
        <end position="148"/>
    </location>
</feature>
<feature type="region of interest" description="Disordered" evidence="1">
    <location>
        <begin position="1009"/>
        <end position="1046"/>
    </location>
</feature>
<feature type="compositionally biased region" description="Low complexity" evidence="1">
    <location>
        <begin position="810"/>
        <end position="824"/>
    </location>
</feature>